<dbReference type="InterPro" id="IPR028081">
    <property type="entry name" value="Leu-bd"/>
</dbReference>
<dbReference type="PANTHER" id="PTHR47235:SF1">
    <property type="entry name" value="BLR6548 PROTEIN"/>
    <property type="match status" value="1"/>
</dbReference>
<name>A0A2U8GLR8_9RHOO</name>
<dbReference type="RefSeq" id="WP_108947594.1">
    <property type="nucleotide sequence ID" value="NZ_CP022187.1"/>
</dbReference>
<dbReference type="InterPro" id="IPR000709">
    <property type="entry name" value="Leu_Ile_Val-bd"/>
</dbReference>
<evidence type="ECO:0000256" key="5">
    <source>
        <dbReference type="SAM" id="SignalP"/>
    </source>
</evidence>
<keyword evidence="8" id="KW-1185">Reference proteome</keyword>
<evidence type="ECO:0000256" key="3">
    <source>
        <dbReference type="ARBA" id="ARBA00022729"/>
    </source>
</evidence>
<feature type="signal peptide" evidence="5">
    <location>
        <begin position="1"/>
        <end position="26"/>
    </location>
</feature>
<dbReference type="AlphaFoldDB" id="A0A2U8GLR8"/>
<dbReference type="Proteomes" id="UP000244930">
    <property type="component" value="Chromosome"/>
</dbReference>
<dbReference type="CDD" id="cd06326">
    <property type="entry name" value="PBP1_ABC_ligand_binding-like"/>
    <property type="match status" value="1"/>
</dbReference>
<dbReference type="Gene3D" id="3.40.50.2300">
    <property type="match status" value="2"/>
</dbReference>
<keyword evidence="4" id="KW-0029">Amino-acid transport</keyword>
<evidence type="ECO:0000256" key="2">
    <source>
        <dbReference type="ARBA" id="ARBA00022448"/>
    </source>
</evidence>
<dbReference type="Pfam" id="PF13458">
    <property type="entry name" value="Peripla_BP_6"/>
    <property type="match status" value="1"/>
</dbReference>
<evidence type="ECO:0000313" key="8">
    <source>
        <dbReference type="Proteomes" id="UP000244930"/>
    </source>
</evidence>
<sequence length="379" mass="40131">MKVIRPLLTAVLVALAPLLPVGAAHAQQGVDNDSITLGHSGALTGPLAELNKEYLSGAMLHFDQLNARGGVNGRRIELITEDDAYNPDRAAANVRKLIEKDQVLALFACFGTGPSLKAIPVATAAKVPFFAPYTGADAVRSPGNPLVFHLRASYSQEIEKMVDHLANIGVKSIAVVHHADPFGQAGLEAATAALTRRGLPAPVVAPIASDGSNAAEAVGTVVAGNTAAVILVTAGNSSPAFMRALLETDYRPMLFGLSVISSRQLIRELGDKARGMVIAQVMPSPFRIDYPMVREYRQAADKAGQSYSYTALEGYLAARSFSEGLRRAGRELNRERLISALESLGDWDAGGLRLAFSARNRSGLNFVDLTVIGKGSFGN</sequence>
<evidence type="ECO:0000256" key="4">
    <source>
        <dbReference type="ARBA" id="ARBA00022970"/>
    </source>
</evidence>
<evidence type="ECO:0000259" key="6">
    <source>
        <dbReference type="Pfam" id="PF13458"/>
    </source>
</evidence>
<dbReference type="GO" id="GO:0006865">
    <property type="term" value="P:amino acid transport"/>
    <property type="evidence" value="ECO:0007669"/>
    <property type="project" value="UniProtKB-KW"/>
</dbReference>
<dbReference type="InterPro" id="IPR028082">
    <property type="entry name" value="Peripla_BP_I"/>
</dbReference>
<feature type="domain" description="Leucine-binding protein" evidence="6">
    <location>
        <begin position="34"/>
        <end position="361"/>
    </location>
</feature>
<organism evidence="7 8">
    <name type="scientific">Parazoarcus communis</name>
    <dbReference type="NCBI Taxonomy" id="41977"/>
    <lineage>
        <taxon>Bacteria</taxon>
        <taxon>Pseudomonadati</taxon>
        <taxon>Pseudomonadota</taxon>
        <taxon>Betaproteobacteria</taxon>
        <taxon>Rhodocyclales</taxon>
        <taxon>Zoogloeaceae</taxon>
        <taxon>Parazoarcus</taxon>
    </lineage>
</organism>
<feature type="chain" id="PRO_5015955787" evidence="5">
    <location>
        <begin position="27"/>
        <end position="379"/>
    </location>
</feature>
<keyword evidence="3 5" id="KW-0732">Signal</keyword>
<comment type="similarity">
    <text evidence="1">Belongs to the leucine-binding protein family.</text>
</comment>
<dbReference type="KEGG" id="acom:CEW83_00510"/>
<dbReference type="PANTHER" id="PTHR47235">
    <property type="entry name" value="BLR6548 PROTEIN"/>
    <property type="match status" value="1"/>
</dbReference>
<evidence type="ECO:0000313" key="7">
    <source>
        <dbReference type="EMBL" id="AWI73886.1"/>
    </source>
</evidence>
<dbReference type="SUPFAM" id="SSF53822">
    <property type="entry name" value="Periplasmic binding protein-like I"/>
    <property type="match status" value="1"/>
</dbReference>
<evidence type="ECO:0000256" key="1">
    <source>
        <dbReference type="ARBA" id="ARBA00010062"/>
    </source>
</evidence>
<reference evidence="7 8" key="1">
    <citation type="submission" date="2017-06" db="EMBL/GenBank/DDBJ databases">
        <title>Azoarcus.</title>
        <authorList>
            <person name="Woo J.-H."/>
            <person name="Kim H.-S."/>
        </authorList>
    </citation>
    <scope>NUCLEOTIDE SEQUENCE [LARGE SCALE GENOMIC DNA]</scope>
    <source>
        <strain evidence="7 8">TSPY31</strain>
    </source>
</reference>
<keyword evidence="2" id="KW-0813">Transport</keyword>
<protein>
    <submittedName>
        <fullName evidence="7">ABC transporter permease</fullName>
    </submittedName>
</protein>
<gene>
    <name evidence="7" type="ORF">CEW83_00510</name>
</gene>
<accession>A0A2U8GLR8</accession>
<dbReference type="EMBL" id="CP022187">
    <property type="protein sequence ID" value="AWI73886.1"/>
    <property type="molecule type" value="Genomic_DNA"/>
</dbReference>
<proteinExistence type="inferred from homology"/>
<dbReference type="PRINTS" id="PR00337">
    <property type="entry name" value="LEUILEVALBP"/>
</dbReference>